<comment type="similarity">
    <text evidence="7">Belongs to the transglycosylase MltG family.</text>
</comment>
<keyword evidence="4 7" id="KW-0472">Membrane</keyword>
<dbReference type="GO" id="GO:0009252">
    <property type="term" value="P:peptidoglycan biosynthetic process"/>
    <property type="evidence" value="ECO:0007669"/>
    <property type="project" value="UniProtKB-UniRule"/>
</dbReference>
<keyword evidence="3 7" id="KW-1133">Transmembrane helix</keyword>
<evidence type="ECO:0000256" key="3">
    <source>
        <dbReference type="ARBA" id="ARBA00022989"/>
    </source>
</evidence>
<protein>
    <recommendedName>
        <fullName evidence="7">Endolytic murein transglycosylase</fullName>
        <ecNumber evidence="7">4.2.2.29</ecNumber>
    </recommendedName>
    <alternativeName>
        <fullName evidence="7">Peptidoglycan lytic transglycosylase</fullName>
    </alternativeName>
    <alternativeName>
        <fullName evidence="7">Peptidoglycan polymerization terminase</fullName>
    </alternativeName>
</protein>
<dbReference type="CDD" id="cd08010">
    <property type="entry name" value="MltG_like"/>
    <property type="match status" value="1"/>
</dbReference>
<feature type="site" description="Important for catalytic activity" evidence="7">
    <location>
        <position position="221"/>
    </location>
</feature>
<gene>
    <name evidence="7" type="primary">mltG</name>
    <name evidence="8" type="ORF">CKG00_01910</name>
</gene>
<comment type="caution">
    <text evidence="8">The sequence shown here is derived from an EMBL/GenBank/DDBJ whole genome shotgun (WGS) entry which is preliminary data.</text>
</comment>
<dbReference type="FunFam" id="3.30.160.60:FF:000242">
    <property type="entry name" value="Endolytic murein transglycosylase"/>
    <property type="match status" value="1"/>
</dbReference>
<comment type="catalytic activity">
    <reaction evidence="7">
        <text>a peptidoglycan chain = a peptidoglycan chain with N-acetyl-1,6-anhydromuramyl-[peptide] at the reducing end + a peptidoglycan chain with N-acetylglucosamine at the non-reducing end.</text>
        <dbReference type="EC" id="4.2.2.29"/>
    </reaction>
</comment>
<keyword evidence="8" id="KW-0131">Cell cycle</keyword>
<evidence type="ECO:0000256" key="2">
    <source>
        <dbReference type="ARBA" id="ARBA00022692"/>
    </source>
</evidence>
<dbReference type="PANTHER" id="PTHR30518:SF2">
    <property type="entry name" value="ENDOLYTIC MUREIN TRANSGLYCOSYLASE"/>
    <property type="match status" value="1"/>
</dbReference>
<evidence type="ECO:0000256" key="1">
    <source>
        <dbReference type="ARBA" id="ARBA00022475"/>
    </source>
</evidence>
<proteinExistence type="inferred from homology"/>
<comment type="function">
    <text evidence="7">Functions as a peptidoglycan terminase that cleaves nascent peptidoglycan strands endolytically to terminate their elongation.</text>
</comment>
<dbReference type="GO" id="GO:0008932">
    <property type="term" value="F:lytic endotransglycosylase activity"/>
    <property type="evidence" value="ECO:0007669"/>
    <property type="project" value="UniProtKB-UniRule"/>
</dbReference>
<keyword evidence="8" id="KW-0132">Cell division</keyword>
<dbReference type="InterPro" id="IPR003770">
    <property type="entry name" value="MLTG-like"/>
</dbReference>
<dbReference type="PANTHER" id="PTHR30518">
    <property type="entry name" value="ENDOLYTIC MUREIN TRANSGLYCOSYLASE"/>
    <property type="match status" value="1"/>
</dbReference>
<dbReference type="Gene3D" id="3.30.160.60">
    <property type="entry name" value="Classic Zinc Finger"/>
    <property type="match status" value="2"/>
</dbReference>
<accession>A0A433ZT62</accession>
<dbReference type="GO" id="GO:0071555">
    <property type="term" value="P:cell wall organization"/>
    <property type="evidence" value="ECO:0007669"/>
    <property type="project" value="UniProtKB-KW"/>
</dbReference>
<dbReference type="FunFam" id="3.30.160.60:FF:000497">
    <property type="entry name" value="Endolytic murein transglycosylase"/>
    <property type="match status" value="1"/>
</dbReference>
<keyword evidence="1 7" id="KW-1003">Cell membrane</keyword>
<keyword evidence="5 7" id="KW-0456">Lyase</keyword>
<dbReference type="Proteomes" id="UP000286908">
    <property type="component" value="Unassembled WGS sequence"/>
</dbReference>
<keyword evidence="6 7" id="KW-0961">Cell wall biogenesis/degradation</keyword>
<evidence type="ECO:0000313" key="9">
    <source>
        <dbReference type="Proteomes" id="UP000286908"/>
    </source>
</evidence>
<sequence>MKKTRIFLVTFLVLLAVSGGVAYWLYHQVEAFSGQKISVTEETIFTIPAGTGRVALEKKLAESGIIPESHNYDWLLQLEPDLAKIKAGTYRLTPDMTVRSMLQLFVSGKEAQFSIRFVEGSKLADWQKILSEAPYLKQTLADLPADKLTEMLGLPAGSHLEGRFYPDTYLYTAGTEDTQILKRAHQQMETKLAAAWKTRNTDLPYADPYEMLIMASLIEKETGVEGERKKVASVFMNRLKLKMRLQTDPTVIYGMGERYQGTIYRSDLARATPYNTYQIDGMPPTPIAMPGSASLEAAARPDTTGYLYFVADGKGGHVFTTNLRDHNRAVADYRNGLKNNDRQIYCN</sequence>
<dbReference type="OrthoDB" id="9814591at2"/>
<evidence type="ECO:0000256" key="5">
    <source>
        <dbReference type="ARBA" id="ARBA00023239"/>
    </source>
</evidence>
<reference evidence="8 9" key="1">
    <citation type="submission" date="2017-08" db="EMBL/GenBank/DDBJ databases">
        <title>Draft genome sequence of pheromone producing symbiont Morganella morganii, of the female New Zealand grass grub Costelytra giveni.</title>
        <authorList>
            <person name="Laugraud A."/>
            <person name="Young S.D."/>
            <person name="Hurst M.H."/>
        </authorList>
    </citation>
    <scope>NUCLEOTIDE SEQUENCE [LARGE SCALE GENOMIC DNA]</scope>
    <source>
        <strain evidence="8 9">MMsCG</strain>
    </source>
</reference>
<dbReference type="EC" id="4.2.2.29" evidence="7"/>
<dbReference type="HAMAP" id="MF_02065">
    <property type="entry name" value="MltG"/>
    <property type="match status" value="1"/>
</dbReference>
<evidence type="ECO:0000256" key="7">
    <source>
        <dbReference type="HAMAP-Rule" id="MF_02065"/>
    </source>
</evidence>
<name>A0A433ZT62_MORMO</name>
<dbReference type="AlphaFoldDB" id="A0A433ZT62"/>
<keyword evidence="7" id="KW-0997">Cell inner membrane</keyword>
<dbReference type="GO" id="GO:0051301">
    <property type="term" value="P:cell division"/>
    <property type="evidence" value="ECO:0007669"/>
    <property type="project" value="UniProtKB-KW"/>
</dbReference>
<dbReference type="GO" id="GO:0005886">
    <property type="term" value="C:plasma membrane"/>
    <property type="evidence" value="ECO:0007669"/>
    <property type="project" value="UniProtKB-UniRule"/>
</dbReference>
<dbReference type="NCBIfam" id="TIGR00247">
    <property type="entry name" value="endolytic transglycosylase MltG"/>
    <property type="match status" value="1"/>
</dbReference>
<evidence type="ECO:0000256" key="6">
    <source>
        <dbReference type="ARBA" id="ARBA00023316"/>
    </source>
</evidence>
<organism evidence="8 9">
    <name type="scientific">Morganella morganii</name>
    <name type="common">Proteus morganii</name>
    <dbReference type="NCBI Taxonomy" id="582"/>
    <lineage>
        <taxon>Bacteria</taxon>
        <taxon>Pseudomonadati</taxon>
        <taxon>Pseudomonadota</taxon>
        <taxon>Gammaproteobacteria</taxon>
        <taxon>Enterobacterales</taxon>
        <taxon>Morganellaceae</taxon>
        <taxon>Morganella</taxon>
    </lineage>
</organism>
<evidence type="ECO:0000313" key="8">
    <source>
        <dbReference type="EMBL" id="RUT65289.1"/>
    </source>
</evidence>
<evidence type="ECO:0000256" key="4">
    <source>
        <dbReference type="ARBA" id="ARBA00023136"/>
    </source>
</evidence>
<dbReference type="Pfam" id="PF02618">
    <property type="entry name" value="YceG"/>
    <property type="match status" value="1"/>
</dbReference>
<dbReference type="EMBL" id="NRQY01000001">
    <property type="protein sequence ID" value="RUT65289.1"/>
    <property type="molecule type" value="Genomic_DNA"/>
</dbReference>
<keyword evidence="2 7" id="KW-0812">Transmembrane</keyword>